<proteinExistence type="predicted"/>
<gene>
    <name evidence="1" type="ORF">X798_07416</name>
</gene>
<accession>A0A238BLR9</accession>
<sequence length="82" mass="9923">MSLCDTYQVHKIQPPWLQEGFLQPNFVRANYGEMDPSQWPDAKAITHNYEEDKIQFIEAHRFSKWTKIVRVTVWILRFIKRT</sequence>
<evidence type="ECO:0000313" key="1">
    <source>
        <dbReference type="EMBL" id="OZC05610.1"/>
    </source>
</evidence>
<reference evidence="1 2" key="1">
    <citation type="submission" date="2015-12" db="EMBL/GenBank/DDBJ databases">
        <title>Draft genome of the nematode, Onchocerca flexuosa.</title>
        <authorList>
            <person name="Mitreva M."/>
        </authorList>
    </citation>
    <scope>NUCLEOTIDE SEQUENCE [LARGE SCALE GENOMIC DNA]</scope>
    <source>
        <strain evidence="1">Red Deer</strain>
    </source>
</reference>
<organism evidence="1 2">
    <name type="scientific">Onchocerca flexuosa</name>
    <dbReference type="NCBI Taxonomy" id="387005"/>
    <lineage>
        <taxon>Eukaryota</taxon>
        <taxon>Metazoa</taxon>
        <taxon>Ecdysozoa</taxon>
        <taxon>Nematoda</taxon>
        <taxon>Chromadorea</taxon>
        <taxon>Rhabditida</taxon>
        <taxon>Spirurina</taxon>
        <taxon>Spiruromorpha</taxon>
        <taxon>Filarioidea</taxon>
        <taxon>Onchocercidae</taxon>
        <taxon>Onchocerca</taxon>
    </lineage>
</organism>
<protein>
    <submittedName>
        <fullName evidence="1">Uncharacterized protein</fullName>
    </submittedName>
</protein>
<dbReference type="OrthoDB" id="6434680at2759"/>
<feature type="non-terminal residue" evidence="1">
    <location>
        <position position="82"/>
    </location>
</feature>
<keyword evidence="2" id="KW-1185">Reference proteome</keyword>
<dbReference type="Proteomes" id="UP000242913">
    <property type="component" value="Unassembled WGS sequence"/>
</dbReference>
<name>A0A238BLR9_9BILA</name>
<evidence type="ECO:0000313" key="2">
    <source>
        <dbReference type="Proteomes" id="UP000242913"/>
    </source>
</evidence>
<dbReference type="EMBL" id="KZ270667">
    <property type="protein sequence ID" value="OZC05610.1"/>
    <property type="molecule type" value="Genomic_DNA"/>
</dbReference>
<dbReference type="AlphaFoldDB" id="A0A238BLR9"/>